<evidence type="ECO:0000256" key="2">
    <source>
        <dbReference type="ARBA" id="ARBA00022679"/>
    </source>
</evidence>
<dbReference type="AlphaFoldDB" id="A0A9Q1C3N6"/>
<dbReference type="Gene3D" id="3.40.50.300">
    <property type="entry name" value="P-loop containing nucleotide triphosphate hydrolases"/>
    <property type="match status" value="1"/>
</dbReference>
<evidence type="ECO:0000256" key="5">
    <source>
        <dbReference type="ARBA" id="ARBA00022989"/>
    </source>
</evidence>
<evidence type="ECO:0000256" key="1">
    <source>
        <dbReference type="ARBA" id="ARBA00004323"/>
    </source>
</evidence>
<protein>
    <submittedName>
        <fullName evidence="10">Heparan sulfate 2-O-sulfotransferase hst-2</fullName>
    </submittedName>
</protein>
<evidence type="ECO:0000256" key="9">
    <source>
        <dbReference type="SAM" id="Phobius"/>
    </source>
</evidence>
<keyword evidence="5 9" id="KW-1133">Transmembrane helix</keyword>
<evidence type="ECO:0000256" key="3">
    <source>
        <dbReference type="ARBA" id="ARBA00022692"/>
    </source>
</evidence>
<name>A0A9Q1C3N6_HOLLE</name>
<dbReference type="Proteomes" id="UP001152320">
    <property type="component" value="Chromosome 8"/>
</dbReference>
<evidence type="ECO:0000313" key="11">
    <source>
        <dbReference type="Proteomes" id="UP001152320"/>
    </source>
</evidence>
<evidence type="ECO:0000313" key="10">
    <source>
        <dbReference type="EMBL" id="KAJ8037825.1"/>
    </source>
</evidence>
<proteinExistence type="predicted"/>
<evidence type="ECO:0000256" key="6">
    <source>
        <dbReference type="ARBA" id="ARBA00023034"/>
    </source>
</evidence>
<dbReference type="OrthoDB" id="10019582at2759"/>
<dbReference type="PANTHER" id="PTHR12129:SF15">
    <property type="entry name" value="URONYL 2-SULFOTRANSFERASE"/>
    <property type="match status" value="1"/>
</dbReference>
<evidence type="ECO:0000256" key="4">
    <source>
        <dbReference type="ARBA" id="ARBA00022968"/>
    </source>
</evidence>
<keyword evidence="3 9" id="KW-0812">Transmembrane</keyword>
<dbReference type="PANTHER" id="PTHR12129">
    <property type="entry name" value="HEPARAN SULFATE 2-O-SULFOTRANSFERASE"/>
    <property type="match status" value="1"/>
</dbReference>
<keyword evidence="8" id="KW-0325">Glycoprotein</keyword>
<dbReference type="GO" id="GO:0000139">
    <property type="term" value="C:Golgi membrane"/>
    <property type="evidence" value="ECO:0007669"/>
    <property type="project" value="UniProtKB-SubCell"/>
</dbReference>
<keyword evidence="4" id="KW-0735">Signal-anchor</keyword>
<keyword evidence="6" id="KW-0333">Golgi apparatus</keyword>
<dbReference type="InterPro" id="IPR007734">
    <property type="entry name" value="Heparan_SO4_2-O-STrfase"/>
</dbReference>
<comment type="caution">
    <text evidence="10">The sequence shown here is derived from an EMBL/GenBank/DDBJ whole genome shotgun (WGS) entry which is preliminary data.</text>
</comment>
<feature type="transmembrane region" description="Helical" evidence="9">
    <location>
        <begin position="7"/>
        <end position="24"/>
    </location>
</feature>
<accession>A0A9Q1C3N6</accession>
<dbReference type="InterPro" id="IPR027417">
    <property type="entry name" value="P-loop_NTPase"/>
</dbReference>
<dbReference type="EMBL" id="JAIZAY010000008">
    <property type="protein sequence ID" value="KAJ8037825.1"/>
    <property type="molecule type" value="Genomic_DNA"/>
</dbReference>
<sequence length="347" mass="40221">MNLSNQEIFLASLLFIISSFFILIPPCDYLGFSQERKTGGKLMFLTDTKNALQRAAAYQNNSQVVSEQSPITELSTSEPRDVCTTKALRGTNYTIIYNAMPKTGSRTLSTISLQLFKKRFKSNTRFHTIAITPKISELRRNSTKLLEYYRQTSQKTAFIRGHNAFVHPADRSYICINTIREPIPWMTSQYYFRTNGDSRGREHSKNKTTSDLTFDECFSRGLLSCKPQIGNYLAYFCGDDPICNTPGALKRSKANVDKFLFVGLNEEFKDTIRILELLIPDIFKGLTKDYEKKFSELKRSFTTISKKKLSEKTEETLRRDPNVRVMYEFYEFVKDRFHRLKKCLLQD</sequence>
<organism evidence="10 11">
    <name type="scientific">Holothuria leucospilota</name>
    <name type="common">Black long sea cucumber</name>
    <name type="synonym">Mertensiothuria leucospilota</name>
    <dbReference type="NCBI Taxonomy" id="206669"/>
    <lineage>
        <taxon>Eukaryota</taxon>
        <taxon>Metazoa</taxon>
        <taxon>Echinodermata</taxon>
        <taxon>Eleutherozoa</taxon>
        <taxon>Echinozoa</taxon>
        <taxon>Holothuroidea</taxon>
        <taxon>Aspidochirotacea</taxon>
        <taxon>Aspidochirotida</taxon>
        <taxon>Holothuriidae</taxon>
        <taxon>Holothuria</taxon>
    </lineage>
</organism>
<keyword evidence="2" id="KW-0808">Transferase</keyword>
<comment type="subcellular location">
    <subcellularLocation>
        <location evidence="1">Golgi apparatus membrane</location>
        <topology evidence="1">Single-pass type II membrane protein</topology>
    </subcellularLocation>
</comment>
<evidence type="ECO:0000256" key="8">
    <source>
        <dbReference type="ARBA" id="ARBA00023180"/>
    </source>
</evidence>
<keyword evidence="11" id="KW-1185">Reference proteome</keyword>
<gene>
    <name evidence="10" type="ORF">HOLleu_18742</name>
</gene>
<evidence type="ECO:0000256" key="7">
    <source>
        <dbReference type="ARBA" id="ARBA00023136"/>
    </source>
</evidence>
<dbReference type="GO" id="GO:0008146">
    <property type="term" value="F:sulfotransferase activity"/>
    <property type="evidence" value="ECO:0007669"/>
    <property type="project" value="InterPro"/>
</dbReference>
<keyword evidence="7 9" id="KW-0472">Membrane</keyword>
<reference evidence="10" key="1">
    <citation type="submission" date="2021-10" db="EMBL/GenBank/DDBJ databases">
        <title>Tropical sea cucumber genome reveals ecological adaptation and Cuvierian tubules defense mechanism.</title>
        <authorList>
            <person name="Chen T."/>
        </authorList>
    </citation>
    <scope>NUCLEOTIDE SEQUENCE</scope>
    <source>
        <strain evidence="10">Nanhai2018</strain>
        <tissue evidence="10">Muscle</tissue>
    </source>
</reference>